<protein>
    <submittedName>
        <fullName evidence="2">Limonene-1,2-epoxide hydrolase family protein</fullName>
    </submittedName>
</protein>
<keyword evidence="3" id="KW-1185">Reference proteome</keyword>
<dbReference type="InterPro" id="IPR032710">
    <property type="entry name" value="NTF2-like_dom_sf"/>
</dbReference>
<accession>A0ABV9F3R1</accession>
<comment type="caution">
    <text evidence="2">The sequence shown here is derived from an EMBL/GenBank/DDBJ whole genome shotgun (WGS) entry which is preliminary data.</text>
</comment>
<feature type="domain" description="Limonene-1,2-epoxide hydrolase" evidence="1">
    <location>
        <begin position="4"/>
        <end position="121"/>
    </location>
</feature>
<name>A0ABV9F3R1_9SPHN</name>
<dbReference type="Gene3D" id="3.10.450.50">
    <property type="match status" value="1"/>
</dbReference>
<dbReference type="Pfam" id="PF07858">
    <property type="entry name" value="LEH"/>
    <property type="match status" value="1"/>
</dbReference>
<organism evidence="2 3">
    <name type="scientific">Sphingobium tyrosinilyticum</name>
    <dbReference type="NCBI Taxonomy" id="2715436"/>
    <lineage>
        <taxon>Bacteria</taxon>
        <taxon>Pseudomonadati</taxon>
        <taxon>Pseudomonadota</taxon>
        <taxon>Alphaproteobacteria</taxon>
        <taxon>Sphingomonadales</taxon>
        <taxon>Sphingomonadaceae</taxon>
        <taxon>Sphingobium</taxon>
    </lineage>
</organism>
<keyword evidence="2" id="KW-0378">Hydrolase</keyword>
<reference evidence="3" key="1">
    <citation type="journal article" date="2019" name="Int. J. Syst. Evol. Microbiol.">
        <title>The Global Catalogue of Microorganisms (GCM) 10K type strain sequencing project: providing services to taxonomists for standard genome sequencing and annotation.</title>
        <authorList>
            <consortium name="The Broad Institute Genomics Platform"/>
            <consortium name="The Broad Institute Genome Sequencing Center for Infectious Disease"/>
            <person name="Wu L."/>
            <person name="Ma J."/>
        </authorList>
    </citation>
    <scope>NUCLEOTIDE SEQUENCE [LARGE SCALE GENOMIC DNA]</scope>
    <source>
        <strain evidence="3">NBRC 103632</strain>
    </source>
</reference>
<evidence type="ECO:0000313" key="2">
    <source>
        <dbReference type="EMBL" id="MFC4595660.1"/>
    </source>
</evidence>
<dbReference type="RefSeq" id="WP_380806112.1">
    <property type="nucleotide sequence ID" value="NZ_JBHSFZ010000058.1"/>
</dbReference>
<dbReference type="EMBL" id="JBHSFZ010000058">
    <property type="protein sequence ID" value="MFC4595660.1"/>
    <property type="molecule type" value="Genomic_DNA"/>
</dbReference>
<dbReference type="Proteomes" id="UP001595957">
    <property type="component" value="Unassembled WGS sequence"/>
</dbReference>
<evidence type="ECO:0000259" key="1">
    <source>
        <dbReference type="Pfam" id="PF07858"/>
    </source>
</evidence>
<dbReference type="SUPFAM" id="SSF54427">
    <property type="entry name" value="NTF2-like"/>
    <property type="match status" value="1"/>
</dbReference>
<sequence length="128" mass="13818">MADKVTTVLSFLDAISGNADDFARAVERWFTSATIWENIGMSRVAGPSEAQALMSKMAAVGIAGLRVETPAIAVHGGTVLTERIDHLLDESGAVLRSIPVMGAFDVDEDGKIVRWSDYFDTNLFRPST</sequence>
<dbReference type="GO" id="GO:0016787">
    <property type="term" value="F:hydrolase activity"/>
    <property type="evidence" value="ECO:0007669"/>
    <property type="project" value="UniProtKB-KW"/>
</dbReference>
<gene>
    <name evidence="2" type="ORF">ACFO3E_15965</name>
</gene>
<proteinExistence type="predicted"/>
<evidence type="ECO:0000313" key="3">
    <source>
        <dbReference type="Proteomes" id="UP001595957"/>
    </source>
</evidence>
<dbReference type="InterPro" id="IPR013100">
    <property type="entry name" value="LEH"/>
</dbReference>